<dbReference type="Proteomes" id="UP000006069">
    <property type="component" value="Unassembled WGS sequence"/>
</dbReference>
<organism evidence="2 3">
    <name type="scientific">Slackia piriformis YIT 12062</name>
    <dbReference type="NCBI Taxonomy" id="742818"/>
    <lineage>
        <taxon>Bacteria</taxon>
        <taxon>Bacillati</taxon>
        <taxon>Actinomycetota</taxon>
        <taxon>Coriobacteriia</taxon>
        <taxon>Eggerthellales</taxon>
        <taxon>Eggerthellaceae</taxon>
        <taxon>Slackia</taxon>
    </lineage>
</organism>
<evidence type="ECO:0000313" key="2">
    <source>
        <dbReference type="EMBL" id="EJZ83286.1"/>
    </source>
</evidence>
<evidence type="ECO:0000313" key="3">
    <source>
        <dbReference type="Proteomes" id="UP000006069"/>
    </source>
</evidence>
<proteinExistence type="predicted"/>
<name>K0YIJ0_9ACTN</name>
<reference evidence="2 3" key="1">
    <citation type="submission" date="2012-08" db="EMBL/GenBank/DDBJ databases">
        <title>The Genome Sequence of Slackia piriformis YIT 12062.</title>
        <authorList>
            <consortium name="The Broad Institute Genome Sequencing Platform"/>
            <person name="Earl A."/>
            <person name="Ward D."/>
            <person name="Feldgarden M."/>
            <person name="Gevers D."/>
            <person name="Morotomi M."/>
            <person name="Walker B."/>
            <person name="Young S.K."/>
            <person name="Zeng Q."/>
            <person name="Gargeya S."/>
            <person name="Fitzgerald M."/>
            <person name="Haas B."/>
            <person name="Abouelleil A."/>
            <person name="Alvarado L."/>
            <person name="Arachchi H.M."/>
            <person name="Berlin A.M."/>
            <person name="Chapman S.B."/>
            <person name="Goldberg J."/>
            <person name="Griggs A."/>
            <person name="Gujja S."/>
            <person name="Hansen M."/>
            <person name="Howarth C."/>
            <person name="Imamovic A."/>
            <person name="Larimer J."/>
            <person name="McCowen C."/>
            <person name="Montmayeur A."/>
            <person name="Murphy C."/>
            <person name="Neiman D."/>
            <person name="Pearson M."/>
            <person name="Priest M."/>
            <person name="Roberts A."/>
            <person name="Saif S."/>
            <person name="Shea T."/>
            <person name="Sisk P."/>
            <person name="Sykes S."/>
            <person name="Wortman J."/>
            <person name="Nusbaum C."/>
            <person name="Birren B."/>
        </authorList>
    </citation>
    <scope>NUCLEOTIDE SEQUENCE [LARGE SCALE GENOMIC DNA]</scope>
    <source>
        <strain evidence="2 3">YIT 12062</strain>
    </source>
</reference>
<accession>K0YIJ0</accession>
<sequence>MHNAPRNLVSEKEPTPTGGHAPHAHRAVRHPDRARQFIPFAALRGFEDMLREQERLSALRADSPRQDSARPPR</sequence>
<dbReference type="EMBL" id="ADMD01000009">
    <property type="protein sequence ID" value="EJZ83286.1"/>
    <property type="molecule type" value="Genomic_DNA"/>
</dbReference>
<dbReference type="HOGENOM" id="CLU_2702843_0_0_11"/>
<dbReference type="AlphaFoldDB" id="K0YIJ0"/>
<protein>
    <submittedName>
        <fullName evidence="2">Uncharacterized protein</fullName>
    </submittedName>
</protein>
<dbReference type="OrthoDB" id="361760at2"/>
<dbReference type="InParanoid" id="K0YIJ0"/>
<comment type="caution">
    <text evidence="2">The sequence shown here is derived from an EMBL/GenBank/DDBJ whole genome shotgun (WGS) entry which is preliminary data.</text>
</comment>
<evidence type="ECO:0000256" key="1">
    <source>
        <dbReference type="SAM" id="MobiDB-lite"/>
    </source>
</evidence>
<gene>
    <name evidence="2" type="ORF">HMPREF9451_01805</name>
</gene>
<keyword evidence="3" id="KW-1185">Reference proteome</keyword>
<feature type="region of interest" description="Disordered" evidence="1">
    <location>
        <begin position="1"/>
        <end position="33"/>
    </location>
</feature>